<dbReference type="Pfam" id="PF00734">
    <property type="entry name" value="CBM_1"/>
    <property type="match status" value="1"/>
</dbReference>
<dbReference type="Gene3D" id="3.40.50.1110">
    <property type="entry name" value="SGNH hydrolase"/>
    <property type="match status" value="1"/>
</dbReference>
<dbReference type="EMBL" id="JAYKXP010000067">
    <property type="protein sequence ID" value="KAK7032144.1"/>
    <property type="molecule type" value="Genomic_DNA"/>
</dbReference>
<dbReference type="SUPFAM" id="SSF57180">
    <property type="entry name" value="Cellulose-binding domain"/>
    <property type="match status" value="1"/>
</dbReference>
<dbReference type="SMART" id="SM00236">
    <property type="entry name" value="fCBD"/>
    <property type="match status" value="1"/>
</dbReference>
<keyword evidence="5" id="KW-1185">Reference proteome</keyword>
<proteinExistence type="predicted"/>
<protein>
    <recommendedName>
        <fullName evidence="3">CBM1 domain-containing protein</fullName>
    </recommendedName>
</protein>
<feature type="chain" id="PRO_5043721040" description="CBM1 domain-containing protein" evidence="2">
    <location>
        <begin position="19"/>
        <end position="321"/>
    </location>
</feature>
<dbReference type="InterPro" id="IPR001087">
    <property type="entry name" value="GDSL"/>
</dbReference>
<dbReference type="InterPro" id="IPR050592">
    <property type="entry name" value="GDSL_lipolytic_enzyme"/>
</dbReference>
<comment type="caution">
    <text evidence="4">The sequence shown here is derived from an EMBL/GenBank/DDBJ whole genome shotgun (WGS) entry which is preliminary data.</text>
</comment>
<dbReference type="PANTHER" id="PTHR45642:SF139">
    <property type="entry name" value="SGNH HYDROLASE-TYPE ESTERASE DOMAIN-CONTAINING PROTEIN"/>
    <property type="match status" value="1"/>
</dbReference>
<dbReference type="Proteomes" id="UP001383192">
    <property type="component" value="Unassembled WGS sequence"/>
</dbReference>
<accession>A0AAW0C1M6</accession>
<reference evidence="4 5" key="1">
    <citation type="submission" date="2024-01" db="EMBL/GenBank/DDBJ databases">
        <title>A draft genome for a cacao thread blight-causing isolate of Paramarasmius palmivorus.</title>
        <authorList>
            <person name="Baruah I.K."/>
            <person name="Bukari Y."/>
            <person name="Amoako-Attah I."/>
            <person name="Meinhardt L.W."/>
            <person name="Bailey B.A."/>
            <person name="Cohen S.P."/>
        </authorList>
    </citation>
    <scope>NUCLEOTIDE SEQUENCE [LARGE SCALE GENOMIC DNA]</scope>
    <source>
        <strain evidence="4 5">GH-12</strain>
    </source>
</reference>
<evidence type="ECO:0000313" key="5">
    <source>
        <dbReference type="Proteomes" id="UP001383192"/>
    </source>
</evidence>
<dbReference type="CDD" id="cd01846">
    <property type="entry name" value="fatty_acyltransferase_like"/>
    <property type="match status" value="1"/>
</dbReference>
<evidence type="ECO:0000256" key="2">
    <source>
        <dbReference type="SAM" id="SignalP"/>
    </source>
</evidence>
<dbReference type="AlphaFoldDB" id="A0AAW0C1M6"/>
<dbReference type="InterPro" id="IPR035971">
    <property type="entry name" value="CBD_sf"/>
</dbReference>
<dbReference type="GO" id="GO:0016788">
    <property type="term" value="F:hydrolase activity, acting on ester bonds"/>
    <property type="evidence" value="ECO:0007669"/>
    <property type="project" value="InterPro"/>
</dbReference>
<dbReference type="PROSITE" id="PS51164">
    <property type="entry name" value="CBM1_2"/>
    <property type="match status" value="1"/>
</dbReference>
<dbReference type="GO" id="GO:0005975">
    <property type="term" value="P:carbohydrate metabolic process"/>
    <property type="evidence" value="ECO:0007669"/>
    <property type="project" value="InterPro"/>
</dbReference>
<evidence type="ECO:0000313" key="4">
    <source>
        <dbReference type="EMBL" id="KAK7032144.1"/>
    </source>
</evidence>
<name>A0AAW0C1M6_9AGAR</name>
<gene>
    <name evidence="4" type="ORF">VNI00_013318</name>
</gene>
<feature type="domain" description="CBM1" evidence="3">
    <location>
        <begin position="18"/>
        <end position="54"/>
    </location>
</feature>
<dbReference type="GO" id="GO:0005576">
    <property type="term" value="C:extracellular region"/>
    <property type="evidence" value="ECO:0007669"/>
    <property type="project" value="InterPro"/>
</dbReference>
<evidence type="ECO:0000259" key="3">
    <source>
        <dbReference type="PROSITE" id="PS51164"/>
    </source>
</evidence>
<dbReference type="PANTHER" id="PTHR45642">
    <property type="entry name" value="GDSL ESTERASE/LIPASE EXL3"/>
    <property type="match status" value="1"/>
</dbReference>
<dbReference type="InterPro" id="IPR036514">
    <property type="entry name" value="SGNH_hydro_sf"/>
</dbReference>
<evidence type="ECO:0000256" key="1">
    <source>
        <dbReference type="ARBA" id="ARBA00022729"/>
    </source>
</evidence>
<organism evidence="4 5">
    <name type="scientific">Paramarasmius palmivorus</name>
    <dbReference type="NCBI Taxonomy" id="297713"/>
    <lineage>
        <taxon>Eukaryota</taxon>
        <taxon>Fungi</taxon>
        <taxon>Dikarya</taxon>
        <taxon>Basidiomycota</taxon>
        <taxon>Agaricomycotina</taxon>
        <taxon>Agaricomycetes</taxon>
        <taxon>Agaricomycetidae</taxon>
        <taxon>Agaricales</taxon>
        <taxon>Marasmiineae</taxon>
        <taxon>Marasmiaceae</taxon>
        <taxon>Paramarasmius</taxon>
    </lineage>
</organism>
<dbReference type="InterPro" id="IPR000254">
    <property type="entry name" value="CBD"/>
</dbReference>
<keyword evidence="1 2" id="KW-0732">Signal</keyword>
<feature type="signal peptide" evidence="2">
    <location>
        <begin position="1"/>
        <end position="18"/>
    </location>
</feature>
<dbReference type="SUPFAM" id="SSF52266">
    <property type="entry name" value="SGNH hydrolase"/>
    <property type="match status" value="1"/>
</dbReference>
<sequence length="321" mass="35127">MIKSSLFALIGLAVTVSADVPVWGQCGGSEWTGDTVCSIGTYCSAINEDYSQCIPGDTPGQPRPVPSADANFWFSFGDSYTQTGFEIDGATPTVGNPLGNPPYPGWTATGGENWVDYGTTTYNKSLVLTYNFAYGGATIDAELVPPYEPTVRSMTDQVNIFLNSTAEKPEWAPWTSENALFSVWIGINDLGNSFYLGGDRDAFSDTLLDAEFALVQQLVLNNSDTTSQELEQSVIEGFNSKLEAKIEAFRSENSDVITTYFYDSYSGFTKILDDPTSYGFKDATSYGDGEDIFWGNDYHPSSYAHKYFAEDVAEVLADTIW</sequence>
<dbReference type="GO" id="GO:0030248">
    <property type="term" value="F:cellulose binding"/>
    <property type="evidence" value="ECO:0007669"/>
    <property type="project" value="InterPro"/>
</dbReference>
<dbReference type="Pfam" id="PF00657">
    <property type="entry name" value="Lipase_GDSL"/>
    <property type="match status" value="1"/>
</dbReference>